<evidence type="ECO:0008006" key="5">
    <source>
        <dbReference type="Google" id="ProtNLM"/>
    </source>
</evidence>
<reference evidence="3 4" key="1">
    <citation type="submission" date="2020-02" db="EMBL/GenBank/DDBJ databases">
        <title>Broccoli isolated Pseudomonas sp.</title>
        <authorList>
            <person name="Fujikawa T."/>
            <person name="Sawada H."/>
        </authorList>
    </citation>
    <scope>NUCLEOTIDE SEQUENCE [LARGE SCALE GENOMIC DNA]</scope>
    <source>
        <strain evidence="2 4">MAFF212427</strain>
        <strain evidence="1 3">MAFF212428</strain>
    </source>
</reference>
<dbReference type="RefSeq" id="WP_163949854.1">
    <property type="nucleotide sequence ID" value="NZ_JAAHBU010000406.1"/>
</dbReference>
<evidence type="ECO:0000313" key="4">
    <source>
        <dbReference type="Proteomes" id="UP000482634"/>
    </source>
</evidence>
<protein>
    <recommendedName>
        <fullName evidence="5">Lipoprotein</fullName>
    </recommendedName>
</protein>
<evidence type="ECO:0000313" key="1">
    <source>
        <dbReference type="EMBL" id="NER61618.1"/>
    </source>
</evidence>
<dbReference type="PROSITE" id="PS51257">
    <property type="entry name" value="PROKAR_LIPOPROTEIN"/>
    <property type="match status" value="1"/>
</dbReference>
<sequence>MKRRIAMAGVLVGMLSGCNEQEVGLSFQVSVIDPYTYGHADAYYAQAVRSLLAEQQIDPAQVQLWADDDNPWVLNLRLPGDLLTPARREALQATVDAVQAARQAVTGNVTLTLADRPDEPIALRLAFPNDIAIKSDTTLSQALRSLTENTARARVDCRVPVRFRANLPFEVLDYSQGVMTLRTPDQKVRRTPVHLEFADGGLRNQVGRGQVTVSFSREKHRDHMIFELGSLGMQSWTPMSARDSSLNEIYGLCRSRATQLGRPLSLFVGNGLDRLTYVYLPPAD</sequence>
<name>A0A6B3NYG8_9PSED</name>
<evidence type="ECO:0000313" key="3">
    <source>
        <dbReference type="Proteomes" id="UP000480410"/>
    </source>
</evidence>
<organism evidence="2 4">
    <name type="scientific">Pseudomonas brassicae</name>
    <dbReference type="NCBI Taxonomy" id="2708063"/>
    <lineage>
        <taxon>Bacteria</taxon>
        <taxon>Pseudomonadati</taxon>
        <taxon>Pseudomonadota</taxon>
        <taxon>Gammaproteobacteria</taxon>
        <taxon>Pseudomonadales</taxon>
        <taxon>Pseudomonadaceae</taxon>
        <taxon>Pseudomonas</taxon>
    </lineage>
</organism>
<keyword evidence="4" id="KW-1185">Reference proteome</keyword>
<dbReference type="Proteomes" id="UP000482634">
    <property type="component" value="Unassembled WGS sequence"/>
</dbReference>
<evidence type="ECO:0000313" key="2">
    <source>
        <dbReference type="EMBL" id="NER66191.1"/>
    </source>
</evidence>
<comment type="caution">
    <text evidence="2">The sequence shown here is derived from an EMBL/GenBank/DDBJ whole genome shotgun (WGS) entry which is preliminary data.</text>
</comment>
<dbReference type="EMBL" id="JAAHBU010000406">
    <property type="protein sequence ID" value="NER66191.1"/>
    <property type="molecule type" value="Genomic_DNA"/>
</dbReference>
<proteinExistence type="predicted"/>
<accession>A0A6M0CVI9</accession>
<dbReference type="AlphaFoldDB" id="A0A6B3NYG8"/>
<accession>A0A6B3NYG8</accession>
<dbReference type="Proteomes" id="UP000480410">
    <property type="component" value="Unassembled WGS sequence"/>
</dbReference>
<gene>
    <name evidence="1" type="ORF">G3435_20020</name>
    <name evidence="2" type="ORF">G3436_22945</name>
</gene>
<dbReference type="EMBL" id="JAAHBV010000484">
    <property type="protein sequence ID" value="NER61618.1"/>
    <property type="molecule type" value="Genomic_DNA"/>
</dbReference>